<dbReference type="SUPFAM" id="SSF54427">
    <property type="entry name" value="NTF2-like"/>
    <property type="match status" value="1"/>
</dbReference>
<keyword evidence="2" id="KW-1185">Reference proteome</keyword>
<dbReference type="InterPro" id="IPR032710">
    <property type="entry name" value="NTF2-like_dom_sf"/>
</dbReference>
<dbReference type="EMBL" id="KZ851856">
    <property type="protein sequence ID" value="RDK41188.1"/>
    <property type="molecule type" value="Genomic_DNA"/>
</dbReference>
<evidence type="ECO:0000313" key="2">
    <source>
        <dbReference type="Proteomes" id="UP000254937"/>
    </source>
</evidence>
<dbReference type="AlphaFoldDB" id="A0A370PG81"/>
<dbReference type="GO" id="GO:0030638">
    <property type="term" value="P:polyketide metabolic process"/>
    <property type="evidence" value="ECO:0007669"/>
    <property type="project" value="InterPro"/>
</dbReference>
<proteinExistence type="predicted"/>
<evidence type="ECO:0000313" key="1">
    <source>
        <dbReference type="EMBL" id="RDK41188.1"/>
    </source>
</evidence>
<reference evidence="1 2" key="1">
    <citation type="submission" date="2018-07" db="EMBL/GenBank/DDBJ databases">
        <title>Section-level genome sequencing of Aspergillus section Nigri to investigate inter- and intra-species variation.</title>
        <authorList>
            <consortium name="DOE Joint Genome Institute"/>
            <person name="Vesth T.C."/>
            <person name="Nybo J.L."/>
            <person name="Theobald S."/>
            <person name="Frisvad J.C."/>
            <person name="Larsen T.O."/>
            <person name="Nielsen K.F."/>
            <person name="Hoof J.B."/>
            <person name="Brandl J."/>
            <person name="Salamov A."/>
            <person name="Riley R."/>
            <person name="Gladden J.M."/>
            <person name="Phatale P."/>
            <person name="Nielsen M.T."/>
            <person name="Lyhne E.K."/>
            <person name="Kogle M.E."/>
            <person name="Strasser K."/>
            <person name="McDonnell E."/>
            <person name="Barry K."/>
            <person name="Clum A."/>
            <person name="Chen C."/>
            <person name="Nolan M."/>
            <person name="Sandor L."/>
            <person name="Kuo A."/>
            <person name="Lipzen A."/>
            <person name="Hainaut M."/>
            <person name="Drula E."/>
            <person name="Tsang A."/>
            <person name="Magnuson J.K."/>
            <person name="Henrissat B."/>
            <person name="Wiebenga A."/>
            <person name="Simmons B.A."/>
            <person name="Makela M.R."/>
            <person name="De vries R.P."/>
            <person name="Grigoriev I.V."/>
            <person name="Mortensen U.H."/>
            <person name="Baker S.E."/>
            <person name="Andersen M.R."/>
        </authorList>
    </citation>
    <scope>NUCLEOTIDE SEQUENCE [LARGE SCALE GENOMIC DNA]</scope>
    <source>
        <strain evidence="1 2">ATCC 13157</strain>
    </source>
</reference>
<protein>
    <submittedName>
        <fullName evidence="1">Uncharacterized protein</fullName>
    </submittedName>
</protein>
<gene>
    <name evidence="1" type="ORF">M752DRAFT_302988</name>
</gene>
<name>A0A370PG81_ASPPH</name>
<sequence length="463" mass="52516">MTALLIGDSNRTRPNSFLLSPLTRRGVGPGMIIVLPEGLSGQLIEDHSAPPPSVKWAEEGYTVIQICESALSQETVLCQAVEELAQHDKCTPNDIIGLIGLLLIETAAYGFHLWEGLKSLPGIERITAAVVYAAASNATQLISSGIPTMYHLAGKADTPLQRAFSTMQYDYPNIESQFFALPNSTAFDYATEGVSHTRSLTFLKKHMNGPFFDLEVIWEEHTYFEFDNRSVEQTMATMSLVSQFNRLTHCLKMTGGIGRDELTRFYRDHFIFNNPPDTKNELISRTIGIDRVVDKFIMTFTHDSEVDWLIPGIPPTGRKLEIPFMAVVNIRGDRLYHEHITWDQATVLKQLGLMPEGRPTEEALKFEHRLQGLRQQQKCVIRALFRRTSCSRGAFGKFDFVSLFDYALERIVPNSVQQVTLLLPRRTLFLHDSILVTRVEEYTLLSRLRHRELNVCEIEVLQL</sequence>
<dbReference type="Gene3D" id="3.10.450.50">
    <property type="match status" value="1"/>
</dbReference>
<organism evidence="1 2">
    <name type="scientific">Aspergillus phoenicis ATCC 13157</name>
    <dbReference type="NCBI Taxonomy" id="1353007"/>
    <lineage>
        <taxon>Eukaryota</taxon>
        <taxon>Fungi</taxon>
        <taxon>Dikarya</taxon>
        <taxon>Ascomycota</taxon>
        <taxon>Pezizomycotina</taxon>
        <taxon>Eurotiomycetes</taxon>
        <taxon>Eurotiomycetidae</taxon>
        <taxon>Eurotiales</taxon>
        <taxon>Aspergillaceae</taxon>
        <taxon>Aspergillus</taxon>
    </lineage>
</organism>
<accession>A0A370PG81</accession>
<dbReference type="Proteomes" id="UP000254937">
    <property type="component" value="Unassembled WGS sequence"/>
</dbReference>
<dbReference type="PANTHER" id="PTHR38436:SF3">
    <property type="entry name" value="CARBOXYMETHYLENEBUTENOLIDASE-RELATED"/>
    <property type="match status" value="1"/>
</dbReference>
<dbReference type="PANTHER" id="PTHR38436">
    <property type="entry name" value="POLYKETIDE CYCLASE SNOAL-LIKE DOMAIN"/>
    <property type="match status" value="1"/>
</dbReference>
<dbReference type="InterPro" id="IPR009959">
    <property type="entry name" value="Cyclase_SnoaL-like"/>
</dbReference>